<keyword evidence="5 8" id="KW-0732">Signal</keyword>
<dbReference type="RefSeq" id="WP_057659974.1">
    <property type="nucleotide sequence ID" value="NZ_LDJL01000015.1"/>
</dbReference>
<evidence type="ECO:0000256" key="5">
    <source>
        <dbReference type="ARBA" id="ARBA00022729"/>
    </source>
</evidence>
<comment type="caution">
    <text evidence="9">The sequence shown here is derived from an EMBL/GenBank/DDBJ whole genome shotgun (WGS) entry which is preliminary data.</text>
</comment>
<proteinExistence type="inferred from homology"/>
<accession>A0A0R0CRP4</accession>
<comment type="similarity">
    <text evidence="2">Belongs to the OmpP1/FadL family.</text>
</comment>
<feature type="signal peptide" evidence="8">
    <location>
        <begin position="1"/>
        <end position="22"/>
    </location>
</feature>
<evidence type="ECO:0000256" key="7">
    <source>
        <dbReference type="ARBA" id="ARBA00023237"/>
    </source>
</evidence>
<dbReference type="STRING" id="344882.ABB29_13625"/>
<dbReference type="Gene3D" id="2.40.160.60">
    <property type="entry name" value="Outer membrane protein transport protein (OMPP1/FadL/TodX)"/>
    <property type="match status" value="1"/>
</dbReference>
<dbReference type="PANTHER" id="PTHR35093:SF3">
    <property type="entry name" value="LONG-CHAIN FATTY ACID TRANSPORT PROTEIN"/>
    <property type="match status" value="1"/>
</dbReference>
<evidence type="ECO:0000256" key="1">
    <source>
        <dbReference type="ARBA" id="ARBA00004571"/>
    </source>
</evidence>
<organism evidence="9 10">
    <name type="scientific">Pseudoxanthomonas dokdonensis</name>
    <dbReference type="NCBI Taxonomy" id="344882"/>
    <lineage>
        <taxon>Bacteria</taxon>
        <taxon>Pseudomonadati</taxon>
        <taxon>Pseudomonadota</taxon>
        <taxon>Gammaproteobacteria</taxon>
        <taxon>Lysobacterales</taxon>
        <taxon>Lysobacteraceae</taxon>
        <taxon>Pseudoxanthomonas</taxon>
    </lineage>
</organism>
<dbReference type="PANTHER" id="PTHR35093">
    <property type="entry name" value="OUTER MEMBRANE PROTEIN NMB0088-RELATED"/>
    <property type="match status" value="1"/>
</dbReference>
<reference evidence="9 10" key="1">
    <citation type="submission" date="2015-05" db="EMBL/GenBank/DDBJ databases">
        <title>Genome sequencing and analysis of members of genus Stenotrophomonas.</title>
        <authorList>
            <person name="Patil P.P."/>
            <person name="Midha S."/>
            <person name="Patil P.B."/>
        </authorList>
    </citation>
    <scope>NUCLEOTIDE SEQUENCE [LARGE SCALE GENOMIC DNA]</scope>
    <source>
        <strain evidence="9 10">DSM 21858</strain>
    </source>
</reference>
<evidence type="ECO:0000256" key="2">
    <source>
        <dbReference type="ARBA" id="ARBA00008163"/>
    </source>
</evidence>
<evidence type="ECO:0000256" key="3">
    <source>
        <dbReference type="ARBA" id="ARBA00022452"/>
    </source>
</evidence>
<dbReference type="GO" id="GO:0015483">
    <property type="term" value="F:long-chain fatty acid transporting porin activity"/>
    <property type="evidence" value="ECO:0007669"/>
    <property type="project" value="TreeGrafter"/>
</dbReference>
<evidence type="ECO:0000256" key="4">
    <source>
        <dbReference type="ARBA" id="ARBA00022692"/>
    </source>
</evidence>
<evidence type="ECO:0008006" key="11">
    <source>
        <dbReference type="Google" id="ProtNLM"/>
    </source>
</evidence>
<dbReference type="SUPFAM" id="SSF56935">
    <property type="entry name" value="Porins"/>
    <property type="match status" value="1"/>
</dbReference>
<evidence type="ECO:0000313" key="9">
    <source>
        <dbReference type="EMBL" id="KRG68353.1"/>
    </source>
</evidence>
<keyword evidence="7" id="KW-0998">Cell outer membrane</keyword>
<name>A0A0R0CRP4_9GAMM</name>
<dbReference type="AlphaFoldDB" id="A0A0R0CRP4"/>
<gene>
    <name evidence="9" type="ORF">ABB29_13625</name>
</gene>
<dbReference type="GO" id="GO:0009279">
    <property type="term" value="C:cell outer membrane"/>
    <property type="evidence" value="ECO:0007669"/>
    <property type="project" value="UniProtKB-SubCell"/>
</dbReference>
<dbReference type="Proteomes" id="UP000052052">
    <property type="component" value="Unassembled WGS sequence"/>
</dbReference>
<keyword evidence="6" id="KW-0472">Membrane</keyword>
<sequence length="461" mass="48989">MQLTKRIIHVSALAFAITGALAAGQAHASAFQLKENSVKAQGRAMAGSASALGDASVVANNPAVMSTFTDSTLQADVTGIDLSFKFNGGGSAAAGSPLQQPLTGGNGGEAGDLTPVPAMSFILPLSDNFEYLTLGAMVSAPFGLKTEYDNDWVGRYHALKSDVQIVDLTLAMSLELTERFSLGLGAVYEHADVTLSNAIDFGSAVCANPASQALCFMPNPIQGPYGPQKNDGTVSVQGTSNSLGWIAGANWRPTDKWSIGYVHRSEIDHDIDGDADFTVPASVAPILAGTGAYIDTGAGAALTTPATDTLSASWYATDNFALMAEVSRTDWSSLQEIRITFDNPAQADSAEDYNWEESWMYSLGGEYKFSDAFTLRAGVARDDSPVSLPYRTPRMPDQDRMWYSVGLTWQATENFELSANYTKIDLVDTPEVDIVSSSGSRLVGDFDGGADLYGISAQYRF</sequence>
<keyword evidence="3" id="KW-1134">Transmembrane beta strand</keyword>
<protein>
    <recommendedName>
        <fullName evidence="11">Long-chain fatty acid transporter</fullName>
    </recommendedName>
</protein>
<evidence type="ECO:0000313" key="10">
    <source>
        <dbReference type="Proteomes" id="UP000052052"/>
    </source>
</evidence>
<dbReference type="Pfam" id="PF03349">
    <property type="entry name" value="Toluene_X"/>
    <property type="match status" value="1"/>
</dbReference>
<dbReference type="OrthoDB" id="19849at2"/>
<dbReference type="InterPro" id="IPR005017">
    <property type="entry name" value="OMPP1/FadL/TodX"/>
</dbReference>
<dbReference type="PATRIC" id="fig|344882.3.peg.1106"/>
<evidence type="ECO:0000256" key="6">
    <source>
        <dbReference type="ARBA" id="ARBA00023136"/>
    </source>
</evidence>
<keyword evidence="10" id="KW-1185">Reference proteome</keyword>
<dbReference type="EMBL" id="LDJL01000015">
    <property type="protein sequence ID" value="KRG68353.1"/>
    <property type="molecule type" value="Genomic_DNA"/>
</dbReference>
<keyword evidence="4" id="KW-0812">Transmembrane</keyword>
<evidence type="ECO:0000256" key="8">
    <source>
        <dbReference type="SAM" id="SignalP"/>
    </source>
</evidence>
<comment type="subcellular location">
    <subcellularLocation>
        <location evidence="1">Cell outer membrane</location>
        <topology evidence="1">Multi-pass membrane protein</topology>
    </subcellularLocation>
</comment>
<feature type="chain" id="PRO_5006394446" description="Long-chain fatty acid transporter" evidence="8">
    <location>
        <begin position="23"/>
        <end position="461"/>
    </location>
</feature>